<dbReference type="InterPro" id="IPR036518">
    <property type="entry name" value="CobE/GbiG_C_sf"/>
</dbReference>
<feature type="domain" description="CobE/GbiG C-terminal" evidence="1">
    <location>
        <begin position="2"/>
        <end position="116"/>
    </location>
</feature>
<dbReference type="Proteomes" id="UP000183982">
    <property type="component" value="Unassembled WGS sequence"/>
</dbReference>
<reference evidence="3" key="1">
    <citation type="submission" date="2016-11" db="EMBL/GenBank/DDBJ databases">
        <authorList>
            <person name="Varghese N."/>
            <person name="Submissions S."/>
        </authorList>
    </citation>
    <scope>NUCLEOTIDE SEQUENCE [LARGE SCALE GENOMIC DNA]</scope>
    <source>
        <strain evidence="3">DSM 100564</strain>
    </source>
</reference>
<dbReference type="SUPFAM" id="SSF159664">
    <property type="entry name" value="CobE/GbiG C-terminal domain-like"/>
    <property type="match status" value="1"/>
</dbReference>
<protein>
    <submittedName>
        <fullName evidence="2">Cobalt-precorrin 5A hydrolase</fullName>
    </submittedName>
</protein>
<dbReference type="GO" id="GO:0016787">
    <property type="term" value="F:hydrolase activity"/>
    <property type="evidence" value="ECO:0007669"/>
    <property type="project" value="UniProtKB-KW"/>
</dbReference>
<name>A0A1M6LNB1_9RHOB</name>
<dbReference type="AlphaFoldDB" id="A0A1M6LNB1"/>
<evidence type="ECO:0000259" key="1">
    <source>
        <dbReference type="Pfam" id="PF01890"/>
    </source>
</evidence>
<accession>A0A1M6LNB1</accession>
<dbReference type="InterPro" id="IPR052553">
    <property type="entry name" value="CbiG_hydrolase"/>
</dbReference>
<organism evidence="2 3">
    <name type="scientific">Shimia gijangensis</name>
    <dbReference type="NCBI Taxonomy" id="1470563"/>
    <lineage>
        <taxon>Bacteria</taxon>
        <taxon>Pseudomonadati</taxon>
        <taxon>Pseudomonadota</taxon>
        <taxon>Alphaproteobacteria</taxon>
        <taxon>Rhodobacterales</taxon>
        <taxon>Roseobacteraceae</taxon>
    </lineage>
</organism>
<dbReference type="PANTHER" id="PTHR37477:SF1">
    <property type="entry name" value="COBALT-PRECORRIN-5A HYDROLASE"/>
    <property type="match status" value="1"/>
</dbReference>
<dbReference type="STRING" id="1470563.SAMN05444000_11254"/>
<dbReference type="Pfam" id="PF01890">
    <property type="entry name" value="CbiG_C"/>
    <property type="match status" value="1"/>
</dbReference>
<gene>
    <name evidence="2" type="ORF">SAMN05444000_11254</name>
</gene>
<dbReference type="EMBL" id="FQZQ01000012">
    <property type="protein sequence ID" value="SHJ72664.1"/>
    <property type="molecule type" value="Genomic_DNA"/>
</dbReference>
<evidence type="ECO:0000313" key="3">
    <source>
        <dbReference type="Proteomes" id="UP000183982"/>
    </source>
</evidence>
<proteinExistence type="predicted"/>
<dbReference type="OrthoDB" id="7475241at2"/>
<dbReference type="InterPro" id="IPR002750">
    <property type="entry name" value="CobE/GbiG_C"/>
</dbReference>
<sequence length="121" mass="12537">MIVAGFGFRRTATVASLRAALTATAPKGVEMLAAPVDKAFAECLQTLAREMSLPVQPVQDEALQAVETTTLSEVSQSHRGTGSVAEACALVAAGPQAELLTTRQVSPDRMATCAIAKGPRV</sequence>
<evidence type="ECO:0000313" key="2">
    <source>
        <dbReference type="EMBL" id="SHJ72664.1"/>
    </source>
</evidence>
<keyword evidence="3" id="KW-1185">Reference proteome</keyword>
<dbReference type="PANTHER" id="PTHR37477">
    <property type="entry name" value="COBALT-PRECORRIN-5A HYDROLASE"/>
    <property type="match status" value="1"/>
</dbReference>
<dbReference type="GO" id="GO:0009236">
    <property type="term" value="P:cobalamin biosynthetic process"/>
    <property type="evidence" value="ECO:0007669"/>
    <property type="project" value="InterPro"/>
</dbReference>
<keyword evidence="2" id="KW-0378">Hydrolase</keyword>
<dbReference type="Gene3D" id="3.30.420.180">
    <property type="entry name" value="CobE/GbiG C-terminal domain"/>
    <property type="match status" value="1"/>
</dbReference>